<keyword evidence="1" id="KW-0812">Transmembrane</keyword>
<feature type="transmembrane region" description="Helical" evidence="1">
    <location>
        <begin position="12"/>
        <end position="28"/>
    </location>
</feature>
<dbReference type="OrthoDB" id="10501617at2759"/>
<reference evidence="2 3" key="1">
    <citation type="submission" date="2019-08" db="EMBL/GenBank/DDBJ databases">
        <title>The genome of the soybean aphid Biotype 1, its phylome, world population structure and adaptation to the North American continent.</title>
        <authorList>
            <person name="Giordano R."/>
            <person name="Donthu R.K."/>
            <person name="Hernandez A.G."/>
            <person name="Wright C.L."/>
            <person name="Zimin A.V."/>
        </authorList>
    </citation>
    <scope>NUCLEOTIDE SEQUENCE [LARGE SCALE GENOMIC DNA]</scope>
    <source>
        <tissue evidence="2">Whole aphids</tissue>
    </source>
</reference>
<dbReference type="EMBL" id="VYZN01000009">
    <property type="protein sequence ID" value="KAE9542780.1"/>
    <property type="molecule type" value="Genomic_DNA"/>
</dbReference>
<protein>
    <submittedName>
        <fullName evidence="2">Uncharacterized protein</fullName>
    </submittedName>
</protein>
<evidence type="ECO:0000313" key="3">
    <source>
        <dbReference type="Proteomes" id="UP000475862"/>
    </source>
</evidence>
<dbReference type="AlphaFoldDB" id="A0A6G0U1W8"/>
<keyword evidence="1" id="KW-1133">Transmembrane helix</keyword>
<proteinExistence type="predicted"/>
<dbReference type="Proteomes" id="UP000475862">
    <property type="component" value="Unassembled WGS sequence"/>
</dbReference>
<evidence type="ECO:0000256" key="1">
    <source>
        <dbReference type="SAM" id="Phobius"/>
    </source>
</evidence>
<keyword evidence="3" id="KW-1185">Reference proteome</keyword>
<organism evidence="2 3">
    <name type="scientific">Aphis glycines</name>
    <name type="common">Soybean aphid</name>
    <dbReference type="NCBI Taxonomy" id="307491"/>
    <lineage>
        <taxon>Eukaryota</taxon>
        <taxon>Metazoa</taxon>
        <taxon>Ecdysozoa</taxon>
        <taxon>Arthropoda</taxon>
        <taxon>Hexapoda</taxon>
        <taxon>Insecta</taxon>
        <taxon>Pterygota</taxon>
        <taxon>Neoptera</taxon>
        <taxon>Paraneoptera</taxon>
        <taxon>Hemiptera</taxon>
        <taxon>Sternorrhyncha</taxon>
        <taxon>Aphidomorpha</taxon>
        <taxon>Aphidoidea</taxon>
        <taxon>Aphididae</taxon>
        <taxon>Aphidini</taxon>
        <taxon>Aphis</taxon>
        <taxon>Aphis</taxon>
    </lineage>
</organism>
<comment type="caution">
    <text evidence="2">The sequence shown here is derived from an EMBL/GenBank/DDBJ whole genome shotgun (WGS) entry which is preliminary data.</text>
</comment>
<gene>
    <name evidence="2" type="ORF">AGLY_002691</name>
</gene>
<name>A0A6G0U1W8_APHGL</name>
<sequence>MYNSERSDECIDFTMMCVFFFVSVYNIWSSKNASIFEFSPSLKSKLNLVGTLGGQKLKINLTFQYFLNESGKTLKKMKEKRDFLYKTSFCQNRFFFFAITQKLIDGLKFEFIRNMSKLGKFARNFVVGKSFSINFSSNICKKNSTGFRQKKFMSNLNFGVFQSLKHKPPFSPTTGNYILG</sequence>
<accession>A0A6G0U1W8</accession>
<evidence type="ECO:0000313" key="2">
    <source>
        <dbReference type="EMBL" id="KAE9542780.1"/>
    </source>
</evidence>
<keyword evidence="1" id="KW-0472">Membrane</keyword>